<dbReference type="InterPro" id="IPR015422">
    <property type="entry name" value="PyrdxlP-dep_Trfase_small"/>
</dbReference>
<dbReference type="PANTHER" id="PTHR14084:SF0">
    <property type="entry name" value="KYNURENINASE"/>
    <property type="match status" value="1"/>
</dbReference>
<evidence type="ECO:0000256" key="2">
    <source>
        <dbReference type="ARBA" id="ARBA00022801"/>
    </source>
</evidence>
<feature type="binding site" evidence="4">
    <location>
        <position position="266"/>
    </location>
    <ligand>
        <name>pyridoxal 5'-phosphate</name>
        <dbReference type="ChEBI" id="CHEBI:597326"/>
    </ligand>
</feature>
<dbReference type="EC" id="3.7.1.3" evidence="4 5"/>
<dbReference type="GO" id="GO:0019441">
    <property type="term" value="P:L-tryptophan catabolic process to kynurenine"/>
    <property type="evidence" value="ECO:0007669"/>
    <property type="project" value="TreeGrafter"/>
</dbReference>
<dbReference type="PANTHER" id="PTHR14084">
    <property type="entry name" value="KYNURENINASE"/>
    <property type="match status" value="1"/>
</dbReference>
<evidence type="ECO:0000256" key="5">
    <source>
        <dbReference type="NCBIfam" id="TIGR01814"/>
    </source>
</evidence>
<dbReference type="Gene3D" id="3.90.1150.10">
    <property type="entry name" value="Aspartate Aminotransferase, domain 1"/>
    <property type="match status" value="1"/>
</dbReference>
<dbReference type="GO" id="GO:0005737">
    <property type="term" value="C:cytoplasm"/>
    <property type="evidence" value="ECO:0007669"/>
    <property type="project" value="UniProtKB-UniRule"/>
</dbReference>
<protein>
    <recommendedName>
        <fullName evidence="4 5">Kynureninase</fullName>
        <ecNumber evidence="4 5">3.7.1.3</ecNumber>
    </recommendedName>
    <alternativeName>
        <fullName evidence="4">L-kynurenine hydrolase</fullName>
    </alternativeName>
</protein>
<comment type="pathway">
    <text evidence="4 6">Amino-acid degradation; L-kynurenine degradation; L-alanine and anthranilate from L-kynurenine: step 1/1.</text>
</comment>
<dbReference type="GO" id="GO:0030429">
    <property type="term" value="F:kynureninase activity"/>
    <property type="evidence" value="ECO:0007669"/>
    <property type="project" value="UniProtKB-UniRule"/>
</dbReference>
<feature type="binding site" evidence="4">
    <location>
        <position position="87"/>
    </location>
    <ligand>
        <name>pyridoxal 5'-phosphate</name>
        <dbReference type="ChEBI" id="CHEBI:597326"/>
    </ligand>
</feature>
<evidence type="ECO:0000256" key="6">
    <source>
        <dbReference type="PIRNR" id="PIRNR038800"/>
    </source>
</evidence>
<comment type="similarity">
    <text evidence="4 6">Belongs to the kynureninase family.</text>
</comment>
<comment type="pathway">
    <text evidence="4 6">Cofactor biosynthesis; NAD(+) biosynthesis; quinolinate from L-kynurenine: step 2/3.</text>
</comment>
<evidence type="ECO:0000256" key="4">
    <source>
        <dbReference type="HAMAP-Rule" id="MF_01970"/>
    </source>
</evidence>
<accession>A0A2T7UQF7</accession>
<dbReference type="PIRSF" id="PIRSF038800">
    <property type="entry name" value="KYNU"/>
    <property type="match status" value="1"/>
</dbReference>
<dbReference type="HAMAP" id="MF_01970">
    <property type="entry name" value="Kynureninase"/>
    <property type="match status" value="1"/>
</dbReference>
<feature type="binding site" evidence="4">
    <location>
        <position position="185"/>
    </location>
    <ligand>
        <name>pyridoxal 5'-phosphate</name>
        <dbReference type="ChEBI" id="CHEBI:597326"/>
    </ligand>
</feature>
<dbReference type="Proteomes" id="UP000244810">
    <property type="component" value="Unassembled WGS sequence"/>
</dbReference>
<dbReference type="UniPathway" id="UPA00334">
    <property type="reaction ID" value="UER00455"/>
</dbReference>
<comment type="subunit">
    <text evidence="4 6">Homodimer.</text>
</comment>
<dbReference type="OrthoDB" id="9812626at2"/>
<comment type="catalytic activity">
    <reaction evidence="4 6">
        <text>L-kynurenine + H2O = anthranilate + L-alanine + H(+)</text>
        <dbReference type="Rhea" id="RHEA:16813"/>
        <dbReference type="ChEBI" id="CHEBI:15377"/>
        <dbReference type="ChEBI" id="CHEBI:15378"/>
        <dbReference type="ChEBI" id="CHEBI:16567"/>
        <dbReference type="ChEBI" id="CHEBI:57959"/>
        <dbReference type="ChEBI" id="CHEBI:57972"/>
        <dbReference type="EC" id="3.7.1.3"/>
    </reaction>
</comment>
<dbReference type="FunFam" id="3.40.640.10:FF:000107">
    <property type="entry name" value="Kynureninase"/>
    <property type="match status" value="1"/>
</dbReference>
<comment type="catalytic activity">
    <reaction evidence="6">
        <text>3-hydroxy-L-kynurenine + H2O = 3-hydroxyanthranilate + L-alanine + H(+)</text>
        <dbReference type="Rhea" id="RHEA:25143"/>
        <dbReference type="ChEBI" id="CHEBI:15377"/>
        <dbReference type="ChEBI" id="CHEBI:15378"/>
        <dbReference type="ChEBI" id="CHEBI:36559"/>
        <dbReference type="ChEBI" id="CHEBI:57972"/>
        <dbReference type="ChEBI" id="CHEBI:58125"/>
        <dbReference type="EC" id="3.7.1.3"/>
    </reaction>
</comment>
<dbReference type="GO" id="GO:0030170">
    <property type="term" value="F:pyridoxal phosphate binding"/>
    <property type="evidence" value="ECO:0007669"/>
    <property type="project" value="UniProtKB-UniRule"/>
</dbReference>
<feature type="binding site" evidence="4">
    <location>
        <begin position="114"/>
        <end position="117"/>
    </location>
    <ligand>
        <name>pyridoxal 5'-phosphate</name>
        <dbReference type="ChEBI" id="CHEBI:597326"/>
    </ligand>
</feature>
<reference evidence="7 8" key="1">
    <citation type="journal article" date="2011" name="Syst. Appl. Microbiol.">
        <title>Defluviimonas denitrificans gen. nov., sp. nov., and Pararhodobacter aggregans gen. nov., sp. nov., non-phototrophic Rhodobacteraceae from the biofilter of a marine aquaculture.</title>
        <authorList>
            <person name="Foesel B.U."/>
            <person name="Drake H.L."/>
            <person name="Schramm A."/>
        </authorList>
    </citation>
    <scope>NUCLEOTIDE SEQUENCE [LARGE SCALE GENOMIC DNA]</scope>
    <source>
        <strain evidence="7 8">D1-19</strain>
    </source>
</reference>
<evidence type="ECO:0000313" key="7">
    <source>
        <dbReference type="EMBL" id="PVE46953.1"/>
    </source>
</evidence>
<dbReference type="GO" id="GO:0009435">
    <property type="term" value="P:NAD+ biosynthetic process"/>
    <property type="evidence" value="ECO:0007669"/>
    <property type="project" value="UniProtKB-UniRule"/>
</dbReference>
<evidence type="ECO:0000256" key="1">
    <source>
        <dbReference type="ARBA" id="ARBA00022642"/>
    </source>
</evidence>
<comment type="cofactor">
    <cofactor evidence="4 6">
        <name>pyridoxal 5'-phosphate</name>
        <dbReference type="ChEBI" id="CHEBI:597326"/>
    </cofactor>
</comment>
<dbReference type="Pfam" id="PF22580">
    <property type="entry name" value="KYNU_C"/>
    <property type="match status" value="1"/>
</dbReference>
<dbReference type="InterPro" id="IPR015421">
    <property type="entry name" value="PyrdxlP-dep_Trfase_major"/>
</dbReference>
<dbReference type="GO" id="GO:0019805">
    <property type="term" value="P:quinolinate biosynthetic process"/>
    <property type="evidence" value="ECO:0007669"/>
    <property type="project" value="UniProtKB-UniRule"/>
</dbReference>
<comment type="function">
    <text evidence="4 6">Catalyzes the cleavage of L-kynurenine (L-Kyn) and L-3-hydroxykynurenine (L-3OHKyn) into anthranilic acid (AA) and 3-hydroxyanthranilic acid (3-OHAA), respectively.</text>
</comment>
<keyword evidence="1 4" id="KW-0662">Pyridine nucleotide biosynthesis</keyword>
<dbReference type="SUPFAM" id="SSF53383">
    <property type="entry name" value="PLP-dependent transferases"/>
    <property type="match status" value="1"/>
</dbReference>
<feature type="binding site" evidence="4">
    <location>
        <position position="86"/>
    </location>
    <ligand>
        <name>pyridoxal 5'-phosphate</name>
        <dbReference type="ChEBI" id="CHEBI:597326"/>
    </ligand>
</feature>
<dbReference type="AlphaFoldDB" id="A0A2T7UQF7"/>
<sequence length="398" mass="42834">MPTDFSATRALFDLPEGVIYLDGNSLGPLPRAVPARLQQAAVDEWGQMLITGWNKAGWMDLPTRLGDRIARLIGAEAGHVVLGDTLSIKVYQALASSLEMNPKRRVILSDTGNFPSDLYMAEGLCRTLGPDYSLKTVAPDKVLDAIDETVAVLMITEVDYRTGRRHDMAALTAKAHAVGALAVWDLAHSAGATDVKVAEGKADFAVGCTYKYLNSGPGGPAFIYVAPRHAEVARPALSGWLGHEAPFAFDLNYRPGAGIERMRVGTPPVLQLAALDAALDVWDGVEIADLRARSIELCEAFIQGVEAACPGLELATPRDPAMRGSQVSFRHPEGYAVMQALIAQGVIGDFRAPDILRFGFTPLYIGLAEVEGAVRILAEILATNAWDRPEFKTRAKVT</sequence>
<dbReference type="InterPro" id="IPR015424">
    <property type="entry name" value="PyrdxlP-dep_Trfase"/>
</dbReference>
<dbReference type="Gene3D" id="3.40.640.10">
    <property type="entry name" value="Type I PLP-dependent aspartate aminotransferase-like (Major domain)"/>
    <property type="match status" value="1"/>
</dbReference>
<keyword evidence="3 4" id="KW-0663">Pyridoxal phosphate</keyword>
<keyword evidence="8" id="KW-1185">Reference proteome</keyword>
<dbReference type="RefSeq" id="WP_107752525.1">
    <property type="nucleotide sequence ID" value="NZ_QBKF01000007.1"/>
</dbReference>
<evidence type="ECO:0000313" key="8">
    <source>
        <dbReference type="Proteomes" id="UP000244810"/>
    </source>
</evidence>
<dbReference type="NCBIfam" id="TIGR01814">
    <property type="entry name" value="kynureninase"/>
    <property type="match status" value="1"/>
</dbReference>
<evidence type="ECO:0000256" key="3">
    <source>
        <dbReference type="ARBA" id="ARBA00022898"/>
    </source>
</evidence>
<feature type="binding site" evidence="4">
    <location>
        <position position="156"/>
    </location>
    <ligand>
        <name>pyridoxal 5'-phosphate</name>
        <dbReference type="ChEBI" id="CHEBI:597326"/>
    </ligand>
</feature>
<feature type="binding site" evidence="4">
    <location>
        <position position="210"/>
    </location>
    <ligand>
        <name>pyridoxal 5'-phosphate</name>
        <dbReference type="ChEBI" id="CHEBI:597326"/>
    </ligand>
</feature>
<dbReference type="UniPathway" id="UPA00253">
    <property type="reaction ID" value="UER00329"/>
</dbReference>
<gene>
    <name evidence="4 7" type="primary">kynU</name>
    <name evidence="7" type="ORF">DDE23_14875</name>
</gene>
<feature type="binding site" evidence="4">
    <location>
        <position position="188"/>
    </location>
    <ligand>
        <name>pyridoxal 5'-phosphate</name>
        <dbReference type="ChEBI" id="CHEBI:597326"/>
    </ligand>
</feature>
<feature type="modified residue" description="N6-(pyridoxal phosphate)lysine" evidence="4">
    <location>
        <position position="211"/>
    </location>
</feature>
<proteinExistence type="inferred from homology"/>
<keyword evidence="2 4" id="KW-0378">Hydrolase</keyword>
<organism evidence="7 8">
    <name type="scientific">Pararhodobacter aggregans</name>
    <dbReference type="NCBI Taxonomy" id="404875"/>
    <lineage>
        <taxon>Bacteria</taxon>
        <taxon>Pseudomonadati</taxon>
        <taxon>Pseudomonadota</taxon>
        <taxon>Alphaproteobacteria</taxon>
        <taxon>Rhodobacterales</taxon>
        <taxon>Paracoccaceae</taxon>
        <taxon>Pararhodobacter</taxon>
    </lineage>
</organism>
<dbReference type="GO" id="GO:0097053">
    <property type="term" value="P:L-kynurenine catabolic process"/>
    <property type="evidence" value="ECO:0007669"/>
    <property type="project" value="UniProtKB-UniRule"/>
</dbReference>
<feature type="binding site" evidence="4">
    <location>
        <position position="240"/>
    </location>
    <ligand>
        <name>pyridoxal 5'-phosphate</name>
        <dbReference type="ChEBI" id="CHEBI:597326"/>
    </ligand>
</feature>
<name>A0A2T7UQF7_9RHOB</name>
<comment type="caution">
    <text evidence="7">The sequence shown here is derived from an EMBL/GenBank/DDBJ whole genome shotgun (WGS) entry which is preliminary data.</text>
</comment>
<dbReference type="InterPro" id="IPR010111">
    <property type="entry name" value="Kynureninase"/>
</dbReference>
<dbReference type="EMBL" id="QDDR01000007">
    <property type="protein sequence ID" value="PVE46953.1"/>
    <property type="molecule type" value="Genomic_DNA"/>
</dbReference>
<dbReference type="GO" id="GO:0043420">
    <property type="term" value="P:anthranilate metabolic process"/>
    <property type="evidence" value="ECO:0007669"/>
    <property type="project" value="TreeGrafter"/>
</dbReference>